<name>A0A222AHG5_9CRYP</name>
<protein>
    <recommendedName>
        <fullName evidence="4">Small ribosomal subunit protein uS14c</fullName>
    </recommendedName>
</protein>
<dbReference type="PANTHER" id="PTHR19836">
    <property type="entry name" value="30S RIBOSOMAL PROTEIN S14"/>
    <property type="match status" value="1"/>
</dbReference>
<dbReference type="Pfam" id="PF00253">
    <property type="entry name" value="Ribosomal_S14"/>
    <property type="match status" value="1"/>
</dbReference>
<proteinExistence type="inferred from homology"/>
<evidence type="ECO:0000256" key="1">
    <source>
        <dbReference type="ARBA" id="ARBA00009083"/>
    </source>
</evidence>
<evidence type="ECO:0000256" key="4">
    <source>
        <dbReference type="ARBA" id="ARBA00035247"/>
    </source>
</evidence>
<dbReference type="NCBIfam" id="NF006477">
    <property type="entry name" value="PRK08881.1"/>
    <property type="match status" value="1"/>
</dbReference>
<keyword evidence="5" id="KW-0934">Plastid</keyword>
<dbReference type="Gene3D" id="1.10.287.1480">
    <property type="match status" value="1"/>
</dbReference>
<dbReference type="GO" id="GO:0006412">
    <property type="term" value="P:translation"/>
    <property type="evidence" value="ECO:0007669"/>
    <property type="project" value="InterPro"/>
</dbReference>
<evidence type="ECO:0000256" key="3">
    <source>
        <dbReference type="ARBA" id="ARBA00023274"/>
    </source>
</evidence>
<reference evidence="5" key="1">
    <citation type="journal article" date="2017" name="Genome Biol. Evol.">
        <title>Evolutionary Dynamics of Cryptophyte Plastid Genomes.</title>
        <authorList>
            <person name="Kim J.I."/>
            <person name="Moore C.E."/>
            <person name="Archibald J.M."/>
            <person name="Bhattacharya D."/>
            <person name="Yi G."/>
            <person name="Yoon H.S."/>
            <person name="Shin W."/>
        </authorList>
    </citation>
    <scope>NUCLEOTIDE SEQUENCE</scope>
    <source>
        <strain evidence="5">CNUKR</strain>
    </source>
</reference>
<dbReference type="RefSeq" id="YP_009420316.1">
    <property type="nucleotide sequence ID" value="NC_035720.1"/>
</dbReference>
<keyword evidence="3" id="KW-0687">Ribonucleoprotein</keyword>
<dbReference type="GO" id="GO:0015935">
    <property type="term" value="C:small ribosomal subunit"/>
    <property type="evidence" value="ECO:0007669"/>
    <property type="project" value="TreeGrafter"/>
</dbReference>
<dbReference type="InterPro" id="IPR023036">
    <property type="entry name" value="Ribosomal_uS14_bac/plastid"/>
</dbReference>
<gene>
    <name evidence="5" type="primary">rps14</name>
</gene>
<dbReference type="InterPro" id="IPR001209">
    <property type="entry name" value="Ribosomal_uS14"/>
</dbReference>
<keyword evidence="2 5" id="KW-0689">Ribosomal protein</keyword>
<dbReference type="PROSITE" id="PS00527">
    <property type="entry name" value="RIBOSOMAL_S14"/>
    <property type="match status" value="1"/>
</dbReference>
<dbReference type="GO" id="GO:0005737">
    <property type="term" value="C:cytoplasm"/>
    <property type="evidence" value="ECO:0007669"/>
    <property type="project" value="UniProtKB-ARBA"/>
</dbReference>
<dbReference type="HAMAP" id="MF_00537">
    <property type="entry name" value="Ribosomal_uS14_1"/>
    <property type="match status" value="1"/>
</dbReference>
<comment type="similarity">
    <text evidence="1">Belongs to the universal ribosomal protein uS14 family.</text>
</comment>
<evidence type="ECO:0000256" key="2">
    <source>
        <dbReference type="ARBA" id="ARBA00022980"/>
    </source>
</evidence>
<accession>A0A222AHG5</accession>
<dbReference type="SUPFAM" id="SSF57716">
    <property type="entry name" value="Glucocorticoid receptor-like (DNA-binding domain)"/>
    <property type="match status" value="1"/>
</dbReference>
<dbReference type="GeneID" id="33910086"/>
<dbReference type="FunFam" id="1.10.287.1480:FF:000001">
    <property type="entry name" value="30S ribosomal protein S14"/>
    <property type="match status" value="1"/>
</dbReference>
<evidence type="ECO:0000313" key="5">
    <source>
        <dbReference type="EMBL" id="ASO75804.1"/>
    </source>
</evidence>
<dbReference type="AlphaFoldDB" id="A0A222AHG5"/>
<dbReference type="PANTHER" id="PTHR19836:SF19">
    <property type="entry name" value="SMALL RIBOSOMAL SUBUNIT PROTEIN US14M"/>
    <property type="match status" value="1"/>
</dbReference>
<geneLocation type="plastid" evidence="5"/>
<sequence length="101" mass="11994">MAKKNMIERERKKRQCLVIKYGKKRTEIKESIKASTSFQEKLAFYGKFQTLPRNSFPSRLRNRCWMTGRSRGYYRSFGISRHVLREMAHSCLLPGVTKSSW</sequence>
<organism evidence="5">
    <name type="scientific">Cryptomonas curvata</name>
    <dbReference type="NCBI Taxonomy" id="233186"/>
    <lineage>
        <taxon>Eukaryota</taxon>
        <taxon>Cryptophyceae</taxon>
        <taxon>Cryptomonadales</taxon>
        <taxon>Cryptomonadaceae</taxon>
        <taxon>Cryptomonas</taxon>
    </lineage>
</organism>
<dbReference type="EMBL" id="KY856939">
    <property type="protein sequence ID" value="ASO75804.1"/>
    <property type="molecule type" value="Genomic_DNA"/>
</dbReference>
<dbReference type="GO" id="GO:0003735">
    <property type="term" value="F:structural constituent of ribosome"/>
    <property type="evidence" value="ECO:0007669"/>
    <property type="project" value="InterPro"/>
</dbReference>
<dbReference type="InterPro" id="IPR018271">
    <property type="entry name" value="Ribosomal_uS14_CS"/>
</dbReference>